<dbReference type="OMA" id="HVQASRC"/>
<name>A0A1V2L6E7_CYBFA</name>
<dbReference type="Gene3D" id="6.10.250.3260">
    <property type="match status" value="1"/>
</dbReference>
<evidence type="ECO:0000313" key="4">
    <source>
        <dbReference type="EMBL" id="ONH67165.1"/>
    </source>
</evidence>
<organism evidence="4 5">
    <name type="scientific">Cyberlindnera fabianii</name>
    <name type="common">Yeast</name>
    <name type="synonym">Hansenula fabianii</name>
    <dbReference type="NCBI Taxonomy" id="36022"/>
    <lineage>
        <taxon>Eukaryota</taxon>
        <taxon>Fungi</taxon>
        <taxon>Dikarya</taxon>
        <taxon>Ascomycota</taxon>
        <taxon>Saccharomycotina</taxon>
        <taxon>Saccharomycetes</taxon>
        <taxon>Phaffomycetales</taxon>
        <taxon>Phaffomycetaceae</taxon>
        <taxon>Cyberlindnera</taxon>
    </lineage>
</organism>
<comment type="similarity">
    <text evidence="1">Belongs to the eukaryotic ribosomal protein eL21 family.</text>
</comment>
<evidence type="ECO:0000256" key="1">
    <source>
        <dbReference type="ARBA" id="ARBA00008427"/>
    </source>
</evidence>
<dbReference type="InterPro" id="IPR001147">
    <property type="entry name" value="Ribosomal_eL21"/>
</dbReference>
<dbReference type="AlphaFoldDB" id="A0A1V2L6E7"/>
<keyword evidence="2" id="KW-0689">Ribosomal protein</keyword>
<dbReference type="GO" id="GO:0015934">
    <property type="term" value="C:large ribosomal subunit"/>
    <property type="evidence" value="ECO:0007669"/>
    <property type="project" value="UniProtKB-ARBA"/>
</dbReference>
<keyword evidence="3" id="KW-0687">Ribonucleoprotein</keyword>
<accession>A0A1V2L6E7</accession>
<dbReference type="EMBL" id="MPUK01000005">
    <property type="protein sequence ID" value="ONH67165.1"/>
    <property type="molecule type" value="Genomic_DNA"/>
</dbReference>
<dbReference type="FunFam" id="2.30.30.70:FF:000001">
    <property type="entry name" value="60S ribosomal protein L21"/>
    <property type="match status" value="1"/>
</dbReference>
<dbReference type="InterPro" id="IPR008991">
    <property type="entry name" value="Translation_prot_SH3-like_sf"/>
</dbReference>
<dbReference type="VEuPathDB" id="FungiDB:BON22_3241"/>
<dbReference type="GO" id="GO:0003735">
    <property type="term" value="F:structural constituent of ribosome"/>
    <property type="evidence" value="ECO:0007669"/>
    <property type="project" value="InterPro"/>
</dbReference>
<dbReference type="PANTHER" id="PTHR20981">
    <property type="entry name" value="60S RIBOSOMAL PROTEIN L21"/>
    <property type="match status" value="1"/>
</dbReference>
<evidence type="ECO:0000313" key="5">
    <source>
        <dbReference type="Proteomes" id="UP000189513"/>
    </source>
</evidence>
<comment type="caution">
    <text evidence="4">The sequence shown here is derived from an EMBL/GenBank/DDBJ whole genome shotgun (WGS) entry which is preliminary data.</text>
</comment>
<dbReference type="SUPFAM" id="SSF50104">
    <property type="entry name" value="Translation proteins SH3-like domain"/>
    <property type="match status" value="1"/>
</dbReference>
<keyword evidence="5" id="KW-1185">Reference proteome</keyword>
<protein>
    <recommendedName>
        <fullName evidence="6">60S ribosomal protein L21-A</fullName>
    </recommendedName>
</protein>
<reference evidence="5" key="1">
    <citation type="journal article" date="2017" name="Genome Announc.">
        <title>Genome sequences of Cyberlindnera fabianii 65, Pichia kudriavzevii 129, and Saccharomyces cerevisiae 131 isolated from fermented masau fruits in Zimbabwe.</title>
        <authorList>
            <person name="van Rijswijck I.M.H."/>
            <person name="Derks M.F.L."/>
            <person name="Abee T."/>
            <person name="de Ridder D."/>
            <person name="Smid E.J."/>
        </authorList>
    </citation>
    <scope>NUCLEOTIDE SEQUENCE [LARGE SCALE GENOMIC DNA]</scope>
    <source>
        <strain evidence="5">65</strain>
    </source>
</reference>
<dbReference type="GO" id="GO:0006412">
    <property type="term" value="P:translation"/>
    <property type="evidence" value="ECO:0007669"/>
    <property type="project" value="InterPro"/>
</dbReference>
<evidence type="ECO:0008006" key="6">
    <source>
        <dbReference type="Google" id="ProtNLM"/>
    </source>
</evidence>
<gene>
    <name evidence="4" type="ORF">BON22_3241</name>
</gene>
<dbReference type="PROSITE" id="PS01171">
    <property type="entry name" value="RIBOSOMAL_L21E"/>
    <property type="match status" value="1"/>
</dbReference>
<dbReference type="Gene3D" id="2.30.30.70">
    <property type="entry name" value="Ribosomal protein L21"/>
    <property type="match status" value="1"/>
</dbReference>
<evidence type="ECO:0000256" key="3">
    <source>
        <dbReference type="ARBA" id="ARBA00023274"/>
    </source>
</evidence>
<dbReference type="InterPro" id="IPR018259">
    <property type="entry name" value="Ribosomal_eL21_CS"/>
</dbReference>
<dbReference type="Proteomes" id="UP000189513">
    <property type="component" value="Unassembled WGS sequence"/>
</dbReference>
<dbReference type="FunFam" id="6.10.250.3260:FF:000001">
    <property type="entry name" value="60S ribosomal protein L21"/>
    <property type="match status" value="1"/>
</dbReference>
<evidence type="ECO:0000256" key="2">
    <source>
        <dbReference type="ARBA" id="ARBA00022980"/>
    </source>
</evidence>
<proteinExistence type="inferred from homology"/>
<dbReference type="InterPro" id="IPR036948">
    <property type="entry name" value="Ribosomal_eL21_sf"/>
</dbReference>
<dbReference type="STRING" id="36022.A0A1V2L6E7"/>
<dbReference type="Pfam" id="PF01157">
    <property type="entry name" value="Ribosomal_L21e"/>
    <property type="match status" value="1"/>
</dbReference>
<sequence length="160" mass="18456">MAHTHGYRRRTRYKFARDFKKHGAPGLTTYLHTYKKGDIVDIKANGAIQKGLPHYFYHGRTGVVFDVTRSAVGVLLYKIVGNRYIEKRIHVGVEHVKHSDSRLEFLRRVKSNNQKRKEAKEKGITVQLKREPGNPRPAHVVETKNNPVITLAPQPYETFI</sequence>